<dbReference type="NCBIfam" id="NF001810">
    <property type="entry name" value="PRK00529.1"/>
    <property type="match status" value="1"/>
</dbReference>
<dbReference type="InterPro" id="IPR014722">
    <property type="entry name" value="Rib_uL2_dom2"/>
</dbReference>
<keyword evidence="5 7" id="KW-0251">Elongation factor</keyword>
<dbReference type="PANTHER" id="PTHR30053">
    <property type="entry name" value="ELONGATION FACTOR P"/>
    <property type="match status" value="1"/>
</dbReference>
<proteinExistence type="inferred from homology"/>
<dbReference type="InterPro" id="IPR011768">
    <property type="entry name" value="Transl_elongation_fac_P"/>
</dbReference>
<name>A0A0G0TB64_9BACT</name>
<evidence type="ECO:0000259" key="9">
    <source>
        <dbReference type="SMART" id="SM01185"/>
    </source>
</evidence>
<comment type="subcellular location">
    <subcellularLocation>
        <location evidence="1 7">Cytoplasm</location>
    </subcellularLocation>
</comment>
<accession>A0A0G0TB64</accession>
<dbReference type="Pfam" id="PF01132">
    <property type="entry name" value="EFP"/>
    <property type="match status" value="1"/>
</dbReference>
<feature type="domain" description="Elongation factor P C-terminal" evidence="8">
    <location>
        <begin position="127"/>
        <end position="182"/>
    </location>
</feature>
<dbReference type="EMBL" id="LBZM01000012">
    <property type="protein sequence ID" value="KKR72071.1"/>
    <property type="molecule type" value="Genomic_DNA"/>
</dbReference>
<dbReference type="InterPro" id="IPR013185">
    <property type="entry name" value="Transl_elong_KOW-like"/>
</dbReference>
<dbReference type="SMART" id="SM00841">
    <property type="entry name" value="Elong-fact-P_C"/>
    <property type="match status" value="1"/>
</dbReference>
<dbReference type="SMART" id="SM01185">
    <property type="entry name" value="EFP"/>
    <property type="match status" value="1"/>
</dbReference>
<dbReference type="Gene3D" id="2.40.50.140">
    <property type="entry name" value="Nucleic acid-binding proteins"/>
    <property type="match status" value="2"/>
</dbReference>
<dbReference type="InterPro" id="IPR008991">
    <property type="entry name" value="Translation_prot_SH3-like_sf"/>
</dbReference>
<dbReference type="FunFam" id="2.30.30.30:FF:000003">
    <property type="entry name" value="Elongation factor P"/>
    <property type="match status" value="1"/>
</dbReference>
<dbReference type="UniPathway" id="UPA00345"/>
<keyword evidence="4 7" id="KW-0963">Cytoplasm</keyword>
<keyword evidence="6 7" id="KW-0648">Protein biosynthesis</keyword>
<dbReference type="Pfam" id="PF08207">
    <property type="entry name" value="EFP_N"/>
    <property type="match status" value="1"/>
</dbReference>
<dbReference type="InterPro" id="IPR015365">
    <property type="entry name" value="Elong-fact-P_C"/>
</dbReference>
<dbReference type="InterPro" id="IPR012340">
    <property type="entry name" value="NA-bd_OB-fold"/>
</dbReference>
<dbReference type="Proteomes" id="UP000034664">
    <property type="component" value="Unassembled WGS sequence"/>
</dbReference>
<evidence type="ECO:0000256" key="7">
    <source>
        <dbReference type="HAMAP-Rule" id="MF_00141"/>
    </source>
</evidence>
<dbReference type="InterPro" id="IPR020599">
    <property type="entry name" value="Transl_elong_fac_P/YeiP"/>
</dbReference>
<sequence length="183" mass="20889">MLNVTELRHGMYFQEEETPFEVLSYEHTKMGRGNATVRVRVRNLLTGAMVAKTYISSKRVEEAELDQKEGTFLYRTNTDYVFDTDEERTEIPREKVGEQGNYLKKGMDVRILIYENEPIGVTLPIKAEYSVKEAPPDARGNSANASTKEVVLENNVKVKTPMFIKEGDKIIVDTRTGEYISRA</sequence>
<comment type="pathway">
    <text evidence="2 7">Protein biosynthesis; polypeptide chain elongation.</text>
</comment>
<evidence type="ECO:0000256" key="4">
    <source>
        <dbReference type="ARBA" id="ARBA00022490"/>
    </source>
</evidence>
<comment type="function">
    <text evidence="7">Involved in peptide bond synthesis. Stimulates efficient translation and peptide-bond synthesis on native or reconstituted 70S ribosomes in vitro. Probably functions indirectly by altering the affinity of the ribosome for aminoacyl-tRNA, thus increasing their reactivity as acceptors for peptidyl transferase.</text>
</comment>
<evidence type="ECO:0000313" key="10">
    <source>
        <dbReference type="EMBL" id="KKR72071.1"/>
    </source>
</evidence>
<dbReference type="Gene3D" id="2.30.30.30">
    <property type="match status" value="1"/>
</dbReference>
<dbReference type="GO" id="GO:0005829">
    <property type="term" value="C:cytosol"/>
    <property type="evidence" value="ECO:0007669"/>
    <property type="project" value="UniProtKB-ARBA"/>
</dbReference>
<dbReference type="GO" id="GO:0043043">
    <property type="term" value="P:peptide biosynthetic process"/>
    <property type="evidence" value="ECO:0007669"/>
    <property type="project" value="InterPro"/>
</dbReference>
<dbReference type="SUPFAM" id="SSF50104">
    <property type="entry name" value="Translation proteins SH3-like domain"/>
    <property type="match status" value="1"/>
</dbReference>
<dbReference type="AlphaFoldDB" id="A0A0G0TB64"/>
<dbReference type="HAMAP" id="MF_00141">
    <property type="entry name" value="EF_P"/>
    <property type="match status" value="1"/>
</dbReference>
<organism evidence="10 11">
    <name type="scientific">Candidatus Roizmanbacteria bacterium GW2011_GWB1_40_7</name>
    <dbReference type="NCBI Taxonomy" id="1618482"/>
    <lineage>
        <taxon>Bacteria</taxon>
        <taxon>Candidatus Roizmaniibacteriota</taxon>
    </lineage>
</organism>
<evidence type="ECO:0000256" key="3">
    <source>
        <dbReference type="ARBA" id="ARBA00009479"/>
    </source>
</evidence>
<protein>
    <recommendedName>
        <fullName evidence="7">Elongation factor P</fullName>
        <shortName evidence="7">EF-P</shortName>
    </recommendedName>
</protein>
<dbReference type="SUPFAM" id="SSF50249">
    <property type="entry name" value="Nucleic acid-binding proteins"/>
    <property type="match status" value="2"/>
</dbReference>
<evidence type="ECO:0000313" key="11">
    <source>
        <dbReference type="Proteomes" id="UP000034664"/>
    </source>
</evidence>
<dbReference type="InterPro" id="IPR001059">
    <property type="entry name" value="Transl_elong_P/YeiP_cen"/>
</dbReference>
<evidence type="ECO:0000256" key="5">
    <source>
        <dbReference type="ARBA" id="ARBA00022768"/>
    </source>
</evidence>
<feature type="domain" description="Translation elongation factor P/YeiP central" evidence="9">
    <location>
        <begin position="67"/>
        <end position="119"/>
    </location>
</feature>
<reference evidence="10 11" key="1">
    <citation type="journal article" date="2015" name="Nature">
        <title>rRNA introns, odd ribosomes, and small enigmatic genomes across a large radiation of phyla.</title>
        <authorList>
            <person name="Brown C.T."/>
            <person name="Hug L.A."/>
            <person name="Thomas B.C."/>
            <person name="Sharon I."/>
            <person name="Castelle C.J."/>
            <person name="Singh A."/>
            <person name="Wilkins M.J."/>
            <person name="Williams K.H."/>
            <person name="Banfield J.F."/>
        </authorList>
    </citation>
    <scope>NUCLEOTIDE SEQUENCE [LARGE SCALE GENOMIC DNA]</scope>
</reference>
<dbReference type="Pfam" id="PF09285">
    <property type="entry name" value="Elong-fact-P_C"/>
    <property type="match status" value="1"/>
</dbReference>
<evidence type="ECO:0000256" key="2">
    <source>
        <dbReference type="ARBA" id="ARBA00004815"/>
    </source>
</evidence>
<dbReference type="CDD" id="cd05794">
    <property type="entry name" value="S1_EF-P_repeat_2"/>
    <property type="match status" value="1"/>
</dbReference>
<evidence type="ECO:0000259" key="8">
    <source>
        <dbReference type="SMART" id="SM00841"/>
    </source>
</evidence>
<dbReference type="PIRSF" id="PIRSF005901">
    <property type="entry name" value="EF-P"/>
    <property type="match status" value="1"/>
</dbReference>
<dbReference type="GO" id="GO:0003746">
    <property type="term" value="F:translation elongation factor activity"/>
    <property type="evidence" value="ECO:0007669"/>
    <property type="project" value="UniProtKB-UniRule"/>
</dbReference>
<evidence type="ECO:0000256" key="1">
    <source>
        <dbReference type="ARBA" id="ARBA00004496"/>
    </source>
</evidence>
<evidence type="ECO:0000256" key="6">
    <source>
        <dbReference type="ARBA" id="ARBA00022917"/>
    </source>
</evidence>
<dbReference type="FunFam" id="2.40.50.140:FF:000004">
    <property type="entry name" value="Elongation factor P"/>
    <property type="match status" value="1"/>
</dbReference>
<comment type="similarity">
    <text evidence="3 7">Belongs to the elongation factor P family.</text>
</comment>
<comment type="caution">
    <text evidence="10">The sequence shown here is derived from an EMBL/GenBank/DDBJ whole genome shotgun (WGS) entry which is preliminary data.</text>
</comment>
<dbReference type="PANTHER" id="PTHR30053:SF14">
    <property type="entry name" value="TRANSLATION ELONGATION FACTOR KOW-LIKE DOMAIN-CONTAINING PROTEIN"/>
    <property type="match status" value="1"/>
</dbReference>
<dbReference type="PATRIC" id="fig|1618482.3.peg.567"/>
<gene>
    <name evidence="7" type="primary">efp</name>
    <name evidence="10" type="ORF">UU14_C0012G0011</name>
</gene>